<evidence type="ECO:0000313" key="1">
    <source>
        <dbReference type="EMBL" id="VTP01528.1"/>
    </source>
</evidence>
<organism evidence="1">
    <name type="scientific">Mycobacterium riyadhense</name>
    <dbReference type="NCBI Taxonomy" id="486698"/>
    <lineage>
        <taxon>Bacteria</taxon>
        <taxon>Bacillati</taxon>
        <taxon>Actinomycetota</taxon>
        <taxon>Actinomycetes</taxon>
        <taxon>Mycobacteriales</taxon>
        <taxon>Mycobacteriaceae</taxon>
        <taxon>Mycobacterium</taxon>
    </lineage>
</organism>
<reference evidence="1" key="1">
    <citation type="submission" date="2019-05" db="EMBL/GenBank/DDBJ databases">
        <authorList>
            <person name="Naeem R."/>
            <person name="Antony C."/>
            <person name="Guan Q."/>
        </authorList>
    </citation>
    <scope>NUCLEOTIDE SEQUENCE</scope>
    <source>
        <strain evidence="1">2</strain>
    </source>
</reference>
<proteinExistence type="predicted"/>
<dbReference type="AlphaFoldDB" id="A0A653EVX5"/>
<protein>
    <submittedName>
        <fullName evidence="1">Uncharacterized protein</fullName>
    </submittedName>
</protein>
<sequence length="40" mass="4370">MTEASAPATIRVDQFVAAPLARMWRLVVVEHTGFDLADAI</sequence>
<dbReference type="EMBL" id="LR589117">
    <property type="protein sequence ID" value="VTP01528.1"/>
    <property type="molecule type" value="Genomic_DNA"/>
</dbReference>
<gene>
    <name evidence="1" type="ORF">BIN_B_04058</name>
</gene>
<name>A0A653EVX5_9MYCO</name>
<accession>A0A653EVX5</accession>